<sequence>MCWNCPSAGAVAVDGPRATAARPPKRRNAHIPLPRVLHIRLAAYSNTVVSPASMFSSLFSHVFTTRILYPRMMKQLAQNVSKSGTSPLTGTGIPRVPQISVPSFSGSMGVVFAGCTMMALMLPDVPISLPFLSAPSVPFAYGVGGVILFDCIGALRGWR</sequence>
<proteinExistence type="predicted"/>
<dbReference type="EMBL" id="SEOQ01000022">
    <property type="protein sequence ID" value="TFY72203.1"/>
    <property type="molecule type" value="Genomic_DNA"/>
</dbReference>
<dbReference type="OrthoDB" id="10260614at2759"/>
<dbReference type="AlphaFoldDB" id="A0A4Y9ZEB9"/>
<evidence type="ECO:0000256" key="1">
    <source>
        <dbReference type="SAM" id="Phobius"/>
    </source>
</evidence>
<evidence type="ECO:0000313" key="3">
    <source>
        <dbReference type="Proteomes" id="UP000298327"/>
    </source>
</evidence>
<keyword evidence="1" id="KW-1133">Transmembrane helix</keyword>
<feature type="transmembrane region" description="Helical" evidence="1">
    <location>
        <begin position="99"/>
        <end position="119"/>
    </location>
</feature>
<feature type="transmembrane region" description="Helical" evidence="1">
    <location>
        <begin position="48"/>
        <end position="69"/>
    </location>
</feature>
<feature type="transmembrane region" description="Helical" evidence="1">
    <location>
        <begin position="139"/>
        <end position="158"/>
    </location>
</feature>
<reference evidence="2 3" key="1">
    <citation type="submission" date="2019-02" db="EMBL/GenBank/DDBJ databases">
        <title>Genome sequencing of the rare red list fungi Dentipellis fragilis.</title>
        <authorList>
            <person name="Buettner E."/>
            <person name="Kellner H."/>
        </authorList>
    </citation>
    <scope>NUCLEOTIDE SEQUENCE [LARGE SCALE GENOMIC DNA]</scope>
    <source>
        <strain evidence="2 3">DSM 105465</strain>
    </source>
</reference>
<accession>A0A4Y9ZEB9</accession>
<keyword evidence="1" id="KW-0472">Membrane</keyword>
<dbReference type="Proteomes" id="UP000298327">
    <property type="component" value="Unassembled WGS sequence"/>
</dbReference>
<keyword evidence="3" id="KW-1185">Reference proteome</keyword>
<organism evidence="2 3">
    <name type="scientific">Dentipellis fragilis</name>
    <dbReference type="NCBI Taxonomy" id="205917"/>
    <lineage>
        <taxon>Eukaryota</taxon>
        <taxon>Fungi</taxon>
        <taxon>Dikarya</taxon>
        <taxon>Basidiomycota</taxon>
        <taxon>Agaricomycotina</taxon>
        <taxon>Agaricomycetes</taxon>
        <taxon>Russulales</taxon>
        <taxon>Hericiaceae</taxon>
        <taxon>Dentipellis</taxon>
    </lineage>
</organism>
<gene>
    <name evidence="2" type="ORF">EVG20_g819</name>
</gene>
<name>A0A4Y9ZEB9_9AGAM</name>
<evidence type="ECO:0000313" key="2">
    <source>
        <dbReference type="EMBL" id="TFY72203.1"/>
    </source>
</evidence>
<dbReference type="STRING" id="205917.A0A4Y9ZEB9"/>
<keyword evidence="1" id="KW-0812">Transmembrane</keyword>
<protein>
    <submittedName>
        <fullName evidence="2">Uncharacterized protein</fullName>
    </submittedName>
</protein>
<comment type="caution">
    <text evidence="2">The sequence shown here is derived from an EMBL/GenBank/DDBJ whole genome shotgun (WGS) entry which is preliminary data.</text>
</comment>